<evidence type="ECO:0000313" key="3">
    <source>
        <dbReference type="Proteomes" id="UP000791440"/>
    </source>
</evidence>
<evidence type="ECO:0000256" key="1">
    <source>
        <dbReference type="SAM" id="Coils"/>
    </source>
</evidence>
<comment type="caution">
    <text evidence="2">The sequence shown here is derived from an EMBL/GenBank/DDBJ whole genome shotgun (WGS) entry which is preliminary data.</text>
</comment>
<feature type="coiled-coil region" evidence="1">
    <location>
        <begin position="666"/>
        <end position="696"/>
    </location>
</feature>
<proteinExistence type="predicted"/>
<reference evidence="2" key="1">
    <citation type="journal article" date="2016" name="Insect Biochem. Mol. Biol.">
        <title>Multifaceted biological insights from a draft genome sequence of the tobacco hornworm moth, Manduca sexta.</title>
        <authorList>
            <person name="Kanost M.R."/>
            <person name="Arrese E.L."/>
            <person name="Cao X."/>
            <person name="Chen Y.R."/>
            <person name="Chellapilla S."/>
            <person name="Goldsmith M.R."/>
            <person name="Grosse-Wilde E."/>
            <person name="Heckel D.G."/>
            <person name="Herndon N."/>
            <person name="Jiang H."/>
            <person name="Papanicolaou A."/>
            <person name="Qu J."/>
            <person name="Soulages J.L."/>
            <person name="Vogel H."/>
            <person name="Walters J."/>
            <person name="Waterhouse R.M."/>
            <person name="Ahn S.J."/>
            <person name="Almeida F.C."/>
            <person name="An C."/>
            <person name="Aqrawi P."/>
            <person name="Bretschneider A."/>
            <person name="Bryant W.B."/>
            <person name="Bucks S."/>
            <person name="Chao H."/>
            <person name="Chevignon G."/>
            <person name="Christen J.M."/>
            <person name="Clarke D.F."/>
            <person name="Dittmer N.T."/>
            <person name="Ferguson L.C.F."/>
            <person name="Garavelou S."/>
            <person name="Gordon K.H.J."/>
            <person name="Gunaratna R.T."/>
            <person name="Han Y."/>
            <person name="Hauser F."/>
            <person name="He Y."/>
            <person name="Heidel-Fischer H."/>
            <person name="Hirsh A."/>
            <person name="Hu Y."/>
            <person name="Jiang H."/>
            <person name="Kalra D."/>
            <person name="Klinner C."/>
            <person name="Konig C."/>
            <person name="Kovar C."/>
            <person name="Kroll A.R."/>
            <person name="Kuwar S.S."/>
            <person name="Lee S.L."/>
            <person name="Lehman R."/>
            <person name="Li K."/>
            <person name="Li Z."/>
            <person name="Liang H."/>
            <person name="Lovelace S."/>
            <person name="Lu Z."/>
            <person name="Mansfield J.H."/>
            <person name="McCulloch K.J."/>
            <person name="Mathew T."/>
            <person name="Morton B."/>
            <person name="Muzny D.M."/>
            <person name="Neunemann D."/>
            <person name="Ongeri F."/>
            <person name="Pauchet Y."/>
            <person name="Pu L.L."/>
            <person name="Pyrousis I."/>
            <person name="Rao X.J."/>
            <person name="Redding A."/>
            <person name="Roesel C."/>
            <person name="Sanchez-Gracia A."/>
            <person name="Schaack S."/>
            <person name="Shukla A."/>
            <person name="Tetreau G."/>
            <person name="Wang Y."/>
            <person name="Xiong G.H."/>
            <person name="Traut W."/>
            <person name="Walsh T.K."/>
            <person name="Worley K.C."/>
            <person name="Wu D."/>
            <person name="Wu W."/>
            <person name="Wu Y.Q."/>
            <person name="Zhang X."/>
            <person name="Zou Z."/>
            <person name="Zucker H."/>
            <person name="Briscoe A.D."/>
            <person name="Burmester T."/>
            <person name="Clem R.J."/>
            <person name="Feyereisen R."/>
            <person name="Grimmelikhuijzen C.J.P."/>
            <person name="Hamodrakas S.J."/>
            <person name="Hansson B.S."/>
            <person name="Huguet E."/>
            <person name="Jermiin L.S."/>
            <person name="Lan Q."/>
            <person name="Lehman H.K."/>
            <person name="Lorenzen M."/>
            <person name="Merzendorfer H."/>
            <person name="Michalopoulos I."/>
            <person name="Morton D.B."/>
            <person name="Muthukrishnan S."/>
            <person name="Oakeshott J.G."/>
            <person name="Palmer W."/>
            <person name="Park Y."/>
            <person name="Passarelli A.L."/>
            <person name="Rozas J."/>
            <person name="Schwartz L.M."/>
            <person name="Smith W."/>
            <person name="Southgate A."/>
            <person name="Vilcinskas A."/>
            <person name="Vogt R."/>
            <person name="Wang P."/>
            <person name="Werren J."/>
            <person name="Yu X.Q."/>
            <person name="Zhou J.J."/>
            <person name="Brown S.J."/>
            <person name="Scherer S.E."/>
            <person name="Richards S."/>
            <person name="Blissard G.W."/>
        </authorList>
    </citation>
    <scope>NUCLEOTIDE SEQUENCE</scope>
</reference>
<name>A0A921ZG86_MANSE</name>
<sequence length="702" mass="82658">MGFIDYFNQDHCYLEDRQDTNPEQIQSNMEITKSYDQMETCNSSSTKQGNENAHIIMKCQEKDQRSTKTGSQQIIYLPPVGYCTEHEDLLLHEDQRLVKPGDKFKTHNDFVQYLNENAKRWFYYYKCSDSRKPNTDQEMYLYNCVYLRNKEKYVKKGLRKRNNSIKTNCPCKIKLRHLPYENELTVIFVCNHHDHPLSEEAFYKLQHGRRLPPYVKEEIMDLLTLQVDMGKIRKYVQNATGFNMSRAFFYTMERTMKSRNVDRQISDERFRTLSKRLSENNIILDSMDSKRLKTNNFEDNVNNETDTLQSMNNLQEYTKCETQHNPWVTDQCVPVLPNGDLTITNKNDDIMSGVESHNSDIKDNIEIIVNDRAECECDVNKTFETDEDCSVAYETFVSETDIEYDENVISEYIYDDAEYCNDPIEKTNNENTVKDTNEAINCKYENDAEIVEYFTDNENESIHNCKEDYKNNTNRSYCDEEIVEYEVDFDNDYIEAKDAEVQTCDININKLNPLISVFDVCMKGGNVTGFVVNNEVMKQLKNDRVEKGVQTEEINNSDMTQAEDAIDEAKDYAEMTSDGKYIKHEYIHTYNIDKYMCRPCFPKYIEVLSKKTGIDVLEMFTNVYNERAMFKMTTTQSDKEGNTRILYVKNPDKITLNLEMKKRRELDNCLKEILVLKEKVKELEMKNLKLETINKQLMTSLR</sequence>
<dbReference type="Proteomes" id="UP000791440">
    <property type="component" value="Unassembled WGS sequence"/>
</dbReference>
<evidence type="ECO:0008006" key="4">
    <source>
        <dbReference type="Google" id="ProtNLM"/>
    </source>
</evidence>
<evidence type="ECO:0000313" key="2">
    <source>
        <dbReference type="EMBL" id="KAG6457080.1"/>
    </source>
</evidence>
<gene>
    <name evidence="2" type="ORF">O3G_MSEX010106</name>
</gene>
<organism evidence="2 3">
    <name type="scientific">Manduca sexta</name>
    <name type="common">Tobacco hawkmoth</name>
    <name type="synonym">Tobacco hornworm</name>
    <dbReference type="NCBI Taxonomy" id="7130"/>
    <lineage>
        <taxon>Eukaryota</taxon>
        <taxon>Metazoa</taxon>
        <taxon>Ecdysozoa</taxon>
        <taxon>Arthropoda</taxon>
        <taxon>Hexapoda</taxon>
        <taxon>Insecta</taxon>
        <taxon>Pterygota</taxon>
        <taxon>Neoptera</taxon>
        <taxon>Endopterygota</taxon>
        <taxon>Lepidoptera</taxon>
        <taxon>Glossata</taxon>
        <taxon>Ditrysia</taxon>
        <taxon>Bombycoidea</taxon>
        <taxon>Sphingidae</taxon>
        <taxon>Sphinginae</taxon>
        <taxon>Sphingini</taxon>
        <taxon>Manduca</taxon>
    </lineage>
</organism>
<dbReference type="PANTHER" id="PTHR31569">
    <property type="entry name" value="SWIM-TYPE DOMAIN-CONTAINING PROTEIN"/>
    <property type="match status" value="1"/>
</dbReference>
<keyword evidence="3" id="KW-1185">Reference proteome</keyword>
<dbReference type="EMBL" id="JH668533">
    <property type="protein sequence ID" value="KAG6457080.1"/>
    <property type="molecule type" value="Genomic_DNA"/>
</dbReference>
<reference evidence="2" key="2">
    <citation type="submission" date="2020-12" db="EMBL/GenBank/DDBJ databases">
        <authorList>
            <person name="Kanost M."/>
        </authorList>
    </citation>
    <scope>NUCLEOTIDE SEQUENCE</scope>
</reference>
<keyword evidence="1" id="KW-0175">Coiled coil</keyword>
<dbReference type="InterPro" id="IPR052579">
    <property type="entry name" value="Zinc_finger_SWIM"/>
</dbReference>
<accession>A0A921ZG86</accession>
<dbReference type="AlphaFoldDB" id="A0A921ZG86"/>
<dbReference type="PANTHER" id="PTHR31569:SF4">
    <property type="entry name" value="SWIM-TYPE DOMAIN-CONTAINING PROTEIN"/>
    <property type="match status" value="1"/>
</dbReference>
<protein>
    <recommendedName>
        <fullName evidence="4">FAR1 domain-containing protein</fullName>
    </recommendedName>
</protein>